<dbReference type="InterPro" id="IPR013320">
    <property type="entry name" value="ConA-like_dom_sf"/>
</dbReference>
<dbReference type="Gene3D" id="2.60.40.1080">
    <property type="match status" value="1"/>
</dbReference>
<feature type="signal peptide" evidence="1">
    <location>
        <begin position="1"/>
        <end position="20"/>
    </location>
</feature>
<dbReference type="SUPFAM" id="SSF49899">
    <property type="entry name" value="Concanavalin A-like lectins/glucanases"/>
    <property type="match status" value="2"/>
</dbReference>
<evidence type="ECO:0000313" key="3">
    <source>
        <dbReference type="Proteomes" id="UP000443582"/>
    </source>
</evidence>
<dbReference type="Gene3D" id="2.160.20.110">
    <property type="match status" value="6"/>
</dbReference>
<organism evidence="2 3">
    <name type="scientific">Halobacteriovorax vibrionivorans</name>
    <dbReference type="NCBI Taxonomy" id="2152716"/>
    <lineage>
        <taxon>Bacteria</taxon>
        <taxon>Pseudomonadati</taxon>
        <taxon>Bdellovibrionota</taxon>
        <taxon>Bacteriovoracia</taxon>
        <taxon>Bacteriovoracales</taxon>
        <taxon>Halobacteriovoraceae</taxon>
        <taxon>Halobacteriovorax</taxon>
    </lineage>
</organism>
<feature type="chain" id="PRO_5045816912" description="BIG2 domain-containing protein" evidence="1">
    <location>
        <begin position="21"/>
        <end position="2615"/>
    </location>
</feature>
<sequence length="2615" mass="272120">MNKILLNFILIMLAFTMVSCDDSLEAEGSLTVTPGAFEITILRPSSDGSSISGYSVISGHCGKPGYPIEVTGAVNLYSICQSDYHWAAPVSALESAVGAVTVNVQLKDKNMSGGSSVASRTFTKQDNICEDSANLTKLYANSESADGSLIPYKICTSQQFLNIALNPSSRFQLATDIDFAGQNIVPIAAVFSGELNGRGYALKNYIINRAADNSVGIFKYISDANISELHIHNAQVTGNSRVGLLAGDWRGAGTINSIRVSGKVNAITMAGGLIGLGNSSSSLNISDSQIQVDVNANNYTGGVIGYINTNDGLLNVSNTDIYSNVAGHDYVGGFAGLILEPNQTFTNVHHKGSITSTGVVVGGLIGESAGGSFDNVSHIGSVGTSKDAVDVNVGGLIGHAKGTHSISNSKVVSNITSGGSYTGGLIGRLLSGSITNSYTRGSIVVNEDYYNSVVKFVGGLVGNINLDSSISGSHSHVDINSTAYYVGGLVGFLGGGNTTIDSSYSVGAIEAMTSNVGGLVGFMSGKSITNSFSHSNITITNPTPKAYIGGIAGYTKKSDVIFDKLYNSGSIHFNNGIADNVGGLFGYVEAQSISNVFNTGNITGARSLIGGIAGYLKTPIHNAYAGGNISGSLRYIGGIAGLAFQNNINDVFVKANLEGDGNIGGITGWYIDDATSITNAYMVGSINKSSDSTLEESIFGPVFGTSSNVNIANNTFFLDSITFTDMASAAPFNGFNRFGNQLTAEEMASELSYAGFSFAGANDWSMPNIGFKLPGETLDYNYAIFDFMNEANYGFNSIQTFSDDPINEGTPNLFGIGSEKTLSAIAANTEQLDIITSTDPVVNVSVGTYSISFTYPDSNGAPIATTKLIHGECGVVGEEISITGSVTLSTICQSNNRWVALIDATELTSGTITINAQLKDDTGAIVSPLITRTLNKSISSNSCSDSGASGSLYANYNSGGNGDTIPYIICNPNHFKNIEVNPSAKFELANDIDFAGSTINPLNGNFTGVLDGKGFTVKNFVINRPSASNVGIFKTMSGATVKNIDFLNFSVNGYTKVGSIVGNANGINTFDNITLEGSVTGILNTGGMIGVASSSAALTMSNISSTVNVQGNNYTGGLIGIVTSSDGSFSLDNIDLNNTVNGLGYVGGLVAQIQEPNMTITNVTSNSNVAAINNYVGGLAGEIAGGSISFVTITGDISSPKDASDGHVAGLVGRSVGSVNLDNCSFTGSISAGSSHVGGILGSGSSATITNSTSSGTITVADDRYNSVTSYIGGIVGLLSEDSTIHDSNSSMNINAQSNFVGGIAGRFHGENSIMYNVFSTGTIDARTSFVGGVAGYFFGEEFRDSYSTSTVNITNPTPRSYIGGLLGYANSWTSRFERLYATGDVIINNGTADYVGGLIGYFRGGYLENSYASGNVSGVRNSSGALVGLHRGDTRGCFATGNITASGRNISALIGYQLEGSITDSFSTGNVEADGSAGGIVGYLNSTIVDSVTDVYAHGIVTQNTGSSFDSLTMGAILGEEFSAGSLSVTQSFYIQENRDASFNSLGSAVAQASANSAGSYTSFDFVSSPGWRVPNEGYNLEGHGAFTAPILSWMGGSIPNSRKISGPITNLNHSGITLNLNGVENLYIPAGASSYQFATELFDTDSYSITIATPTQNPTINCSLANASGVISGSDITNVSLTCPTFTSISLSASQTVLEVSGSAQLSAILNLSDLSTIDITNFANYAVSPSGVVTVDSTGQVVATSAGTTSVSASLNGLTSNGVSFTSTITGGVSNLSSAAVWIRGTPINSPVISWTNPAESFDSIEVGLGSSAGTDSIASFTNVGTNQSHSFSNLTGIVECSIIYPSARVKSLGGTYGSVVTDTLGFRYDNTSPVFSSNISVSGEASQSVATTTSWSSATDNCAMRYYELAIGTAPGASDITSGFKYIGNVTSYQAQNGLNGMNINLSTGVDYYTSVRAVDYAGNVSTVMTSAAWQITPVEDSLPNMLVWLDSADLLTVKDNLAISADSPSFNGNVYTWEDKSASINVHNAIADATSDPDFISGNIKFNGSTTYLKIPEHADLNLSTDIEKNLTISVKTENDITTRQVIYEEGDANRGMNIYIDSGNLYCGFWNNSNDGDGVQPFVSVSSPISTDSTYHITWSLDYTNYSGAAGPDGSVECYINNSSVGSVATTSRLFSHSGDIGLGALLNSSHFHDGVIYSNQDYFFKGKILEFIIAASTPDATGVNAIHDYLRGKWSGSELSSPNNLALTNNSTQTSSATLSWSPIQSSYFILDHYEFAIGTTAGGDDILGWTNIGTVESYQAIDGVAGISLLLNEGVDYYISVKGVDTSNNDSQIATSNVWQVYDIANGGLPSTILHYDGQDLASILDPSGYDASDPLFSGTANTLLDISGSATVYDWSIQSGAGANYNASTNALEFAGDTTYRLSTQAGINDTVTTSKNITISLKTGANISTTQVVYEEGGSTRGMNIYIDQGKLYCAFWNTVDDGDGAQPFIQINTPINADSVYHVSWLYDYSNYTGPDGANGSLECVVNSNSIGTASTTTRVFPSNGKSGAIGLGGRSGKTNLLSGTTGGGSGDYFNGEINEVIITTETPDVSMIQSVHTYLNSKW</sequence>
<protein>
    <recommendedName>
        <fullName evidence="4">BIG2 domain-containing protein</fullName>
    </recommendedName>
</protein>
<evidence type="ECO:0008006" key="4">
    <source>
        <dbReference type="Google" id="ProtNLM"/>
    </source>
</evidence>
<reference evidence="3" key="1">
    <citation type="journal article" date="2019" name="Int. J. Syst. Evol. Microbiol.">
        <title>Halobacteriovorax valvorus sp. nov., a novel prokaryotic predator isolated from coastal seawater of China.</title>
        <authorList>
            <person name="Chen M.-X."/>
        </authorList>
    </citation>
    <scope>NUCLEOTIDE SEQUENCE [LARGE SCALE GENOMIC DNA]</scope>
    <source>
        <strain evidence="3">BL9</strain>
    </source>
</reference>
<dbReference type="EMBL" id="QDKL01000002">
    <property type="protein sequence ID" value="RZF21683.1"/>
    <property type="molecule type" value="Genomic_DNA"/>
</dbReference>
<comment type="caution">
    <text evidence="2">The sequence shown here is derived from an EMBL/GenBank/DDBJ whole genome shotgun (WGS) entry which is preliminary data.</text>
</comment>
<dbReference type="Proteomes" id="UP000443582">
    <property type="component" value="Unassembled WGS sequence"/>
</dbReference>
<name>A0ABY0IFH1_9BACT</name>
<proteinExistence type="predicted"/>
<keyword evidence="1" id="KW-0732">Signal</keyword>
<gene>
    <name evidence="2" type="ORF">DAY19_08315</name>
</gene>
<dbReference type="PROSITE" id="PS51257">
    <property type="entry name" value="PROKAR_LIPOPROTEIN"/>
    <property type="match status" value="1"/>
</dbReference>
<keyword evidence="3" id="KW-1185">Reference proteome</keyword>
<accession>A0ABY0IFH1</accession>
<evidence type="ECO:0000256" key="1">
    <source>
        <dbReference type="SAM" id="SignalP"/>
    </source>
</evidence>
<evidence type="ECO:0000313" key="2">
    <source>
        <dbReference type="EMBL" id="RZF21683.1"/>
    </source>
</evidence>